<dbReference type="InterPro" id="IPR016152">
    <property type="entry name" value="PTrfase/Anion_transptr"/>
</dbReference>
<dbReference type="SUPFAM" id="SSF55804">
    <property type="entry name" value="Phoshotransferase/anion transport protein"/>
    <property type="match status" value="1"/>
</dbReference>
<accession>A0A853IWM4</accession>
<keyword evidence="2" id="KW-0762">Sugar transport</keyword>
<dbReference type="InterPro" id="IPR051541">
    <property type="entry name" value="PTS_SugarTrans_NitroReg"/>
</dbReference>
<dbReference type="PROSITE" id="PS00372">
    <property type="entry name" value="PTS_EIIA_TYPE_2_HIS"/>
    <property type="match status" value="1"/>
</dbReference>
<dbReference type="Pfam" id="PF00359">
    <property type="entry name" value="PTS_EIIA_2"/>
    <property type="match status" value="1"/>
</dbReference>
<sequence length="166" mass="17842">MTALSRYVQTEDLLLGLEVADKRQLFQTIGLHTERIGNLPADAVASALMRREMAGSTALGLGVAIPHARVSGLNHIRALYVRLVPGLDFDAPDAALVSDALVLLVPSPANQEHLELLAHAASLFSDRAFRGALQACKKPIEIKALFDGWTPEALARCDPSRIGNAR</sequence>
<organism evidence="2 3">
    <name type="scientific">Ottowia beijingensis</name>
    <dbReference type="NCBI Taxonomy" id="1207057"/>
    <lineage>
        <taxon>Bacteria</taxon>
        <taxon>Pseudomonadati</taxon>
        <taxon>Pseudomonadota</taxon>
        <taxon>Betaproteobacteria</taxon>
        <taxon>Burkholderiales</taxon>
        <taxon>Comamonadaceae</taxon>
        <taxon>Ottowia</taxon>
    </lineage>
</organism>
<gene>
    <name evidence="2" type="ORF">H0I39_15065</name>
</gene>
<keyword evidence="2" id="KW-0813">Transport</keyword>
<proteinExistence type="predicted"/>
<dbReference type="Proteomes" id="UP000589716">
    <property type="component" value="Unassembled WGS sequence"/>
</dbReference>
<dbReference type="PANTHER" id="PTHR47738:SF1">
    <property type="entry name" value="NITROGEN REGULATORY PROTEIN"/>
    <property type="match status" value="1"/>
</dbReference>
<dbReference type="Gene3D" id="3.40.930.10">
    <property type="entry name" value="Mannitol-specific EII, Chain A"/>
    <property type="match status" value="1"/>
</dbReference>
<comment type="caution">
    <text evidence="2">The sequence shown here is derived from an EMBL/GenBank/DDBJ whole genome shotgun (WGS) entry which is preliminary data.</text>
</comment>
<keyword evidence="3" id="KW-1185">Reference proteome</keyword>
<feature type="domain" description="PTS EIIA type-2" evidence="1">
    <location>
        <begin position="6"/>
        <end position="149"/>
    </location>
</feature>
<dbReference type="PROSITE" id="PS51094">
    <property type="entry name" value="PTS_EIIA_TYPE_2"/>
    <property type="match status" value="1"/>
</dbReference>
<name>A0A853IWM4_9BURK</name>
<protein>
    <submittedName>
        <fullName evidence="2">PTS sugar transporter subunit IIA</fullName>
    </submittedName>
</protein>
<evidence type="ECO:0000313" key="3">
    <source>
        <dbReference type="Proteomes" id="UP000589716"/>
    </source>
</evidence>
<evidence type="ECO:0000259" key="1">
    <source>
        <dbReference type="PROSITE" id="PS51094"/>
    </source>
</evidence>
<dbReference type="GO" id="GO:0030295">
    <property type="term" value="F:protein kinase activator activity"/>
    <property type="evidence" value="ECO:0007669"/>
    <property type="project" value="TreeGrafter"/>
</dbReference>
<dbReference type="PANTHER" id="PTHR47738">
    <property type="entry name" value="PTS SYSTEM FRUCTOSE-LIKE EIIA COMPONENT-RELATED"/>
    <property type="match status" value="1"/>
</dbReference>
<dbReference type="EMBL" id="JACCKX010000001">
    <property type="protein sequence ID" value="NZA02731.1"/>
    <property type="molecule type" value="Genomic_DNA"/>
</dbReference>
<reference evidence="2 3" key="1">
    <citation type="submission" date="2020-07" db="EMBL/GenBank/DDBJ databases">
        <authorList>
            <person name="Maaloum M."/>
        </authorList>
    </citation>
    <scope>NUCLEOTIDE SEQUENCE [LARGE SCALE GENOMIC DNA]</scope>
    <source>
        <strain evidence="2 3">GCS-AN-3</strain>
    </source>
</reference>
<dbReference type="InterPro" id="IPR002178">
    <property type="entry name" value="PTS_EIIA_type-2_dom"/>
</dbReference>
<dbReference type="AlphaFoldDB" id="A0A853IWM4"/>
<evidence type="ECO:0000313" key="2">
    <source>
        <dbReference type="EMBL" id="NZA02731.1"/>
    </source>
</evidence>
<dbReference type="RefSeq" id="WP_180551033.1">
    <property type="nucleotide sequence ID" value="NZ_JACCKX010000001.1"/>
</dbReference>